<evidence type="ECO:0000259" key="1">
    <source>
        <dbReference type="PROSITE" id="PS51186"/>
    </source>
</evidence>
<dbReference type="CDD" id="cd04301">
    <property type="entry name" value="NAT_SF"/>
    <property type="match status" value="1"/>
</dbReference>
<comment type="caution">
    <text evidence="2">The sequence shown here is derived from an EMBL/GenBank/DDBJ whole genome shotgun (WGS) entry which is preliminary data.</text>
</comment>
<evidence type="ECO:0000313" key="3">
    <source>
        <dbReference type="Proteomes" id="UP000179102"/>
    </source>
</evidence>
<dbReference type="Proteomes" id="UP000179102">
    <property type="component" value="Unassembled WGS sequence"/>
</dbReference>
<dbReference type="EMBL" id="MFAZ01000018">
    <property type="protein sequence ID" value="OGD87235.1"/>
    <property type="molecule type" value="Genomic_DNA"/>
</dbReference>
<evidence type="ECO:0000313" key="2">
    <source>
        <dbReference type="EMBL" id="OGD87235.1"/>
    </source>
</evidence>
<sequence>MQNLIANDSCTVLVARAGGKVVATATIFYLPIPTHGKPYALLEGIVVDENQRGKGIGTALSKKIIEMAKEKNCYKIIFTSGMDRADIHKFYESLGFKKWGLEFRMDL</sequence>
<feature type="domain" description="N-acetyltransferase" evidence="1">
    <location>
        <begin position="1"/>
        <end position="107"/>
    </location>
</feature>
<dbReference type="STRING" id="1797711.A2870_03510"/>
<accession>A0A1F5G5Y7</accession>
<dbReference type="PANTHER" id="PTHR13355">
    <property type="entry name" value="GLUCOSAMINE 6-PHOSPHATE N-ACETYLTRANSFERASE"/>
    <property type="match status" value="1"/>
</dbReference>
<dbReference type="InterPro" id="IPR039143">
    <property type="entry name" value="GNPNAT1-like"/>
</dbReference>
<dbReference type="Pfam" id="PF00583">
    <property type="entry name" value="Acetyltransf_1"/>
    <property type="match status" value="1"/>
</dbReference>
<dbReference type="AlphaFoldDB" id="A0A1F5G5Y7"/>
<name>A0A1F5G5Y7_9BACT</name>
<dbReference type="InterPro" id="IPR016181">
    <property type="entry name" value="Acyl_CoA_acyltransferase"/>
</dbReference>
<dbReference type="GO" id="GO:0004343">
    <property type="term" value="F:glucosamine 6-phosphate N-acetyltransferase activity"/>
    <property type="evidence" value="ECO:0007669"/>
    <property type="project" value="TreeGrafter"/>
</dbReference>
<dbReference type="Gene3D" id="3.40.630.30">
    <property type="match status" value="1"/>
</dbReference>
<gene>
    <name evidence="2" type="ORF">A2870_03510</name>
</gene>
<protein>
    <recommendedName>
        <fullName evidence="1">N-acetyltransferase domain-containing protein</fullName>
    </recommendedName>
</protein>
<organism evidence="2 3">
    <name type="scientific">Candidatus Curtissbacteria bacterium RIFCSPHIGHO2_01_FULL_41_11</name>
    <dbReference type="NCBI Taxonomy" id="1797711"/>
    <lineage>
        <taxon>Bacteria</taxon>
        <taxon>Candidatus Curtissiibacteriota</taxon>
    </lineage>
</organism>
<reference evidence="2 3" key="1">
    <citation type="journal article" date="2016" name="Nat. Commun.">
        <title>Thousands of microbial genomes shed light on interconnected biogeochemical processes in an aquifer system.</title>
        <authorList>
            <person name="Anantharaman K."/>
            <person name="Brown C.T."/>
            <person name="Hug L.A."/>
            <person name="Sharon I."/>
            <person name="Castelle C.J."/>
            <person name="Probst A.J."/>
            <person name="Thomas B.C."/>
            <person name="Singh A."/>
            <person name="Wilkins M.J."/>
            <person name="Karaoz U."/>
            <person name="Brodie E.L."/>
            <person name="Williams K.H."/>
            <person name="Hubbard S.S."/>
            <person name="Banfield J.F."/>
        </authorList>
    </citation>
    <scope>NUCLEOTIDE SEQUENCE [LARGE SCALE GENOMIC DNA]</scope>
</reference>
<dbReference type="SUPFAM" id="SSF55729">
    <property type="entry name" value="Acyl-CoA N-acyltransferases (Nat)"/>
    <property type="match status" value="1"/>
</dbReference>
<dbReference type="InterPro" id="IPR000182">
    <property type="entry name" value="GNAT_dom"/>
</dbReference>
<dbReference type="PANTHER" id="PTHR13355:SF11">
    <property type="entry name" value="GLUCOSAMINE 6-PHOSPHATE N-ACETYLTRANSFERASE"/>
    <property type="match status" value="1"/>
</dbReference>
<proteinExistence type="predicted"/>
<dbReference type="PROSITE" id="PS51186">
    <property type="entry name" value="GNAT"/>
    <property type="match status" value="1"/>
</dbReference>